<comment type="caution">
    <text evidence="2">The sequence shown here is derived from an EMBL/GenBank/DDBJ whole genome shotgun (WGS) entry which is preliminary data.</text>
</comment>
<gene>
    <name evidence="2" type="ORF">K461DRAFT_282799</name>
</gene>
<dbReference type="Proteomes" id="UP000799439">
    <property type="component" value="Unassembled WGS sequence"/>
</dbReference>
<name>A0A9P4MCZ1_9PEZI</name>
<dbReference type="AlphaFoldDB" id="A0A9P4MCZ1"/>
<keyword evidence="1" id="KW-0812">Transmembrane</keyword>
<accession>A0A9P4MCZ1</accession>
<protein>
    <recommendedName>
        <fullName evidence="4">NADH-ubiquinone oxidoreductase B15 subunit</fullName>
    </recommendedName>
</protein>
<proteinExistence type="predicted"/>
<organism evidence="2 3">
    <name type="scientific">Myriangium duriaei CBS 260.36</name>
    <dbReference type="NCBI Taxonomy" id="1168546"/>
    <lineage>
        <taxon>Eukaryota</taxon>
        <taxon>Fungi</taxon>
        <taxon>Dikarya</taxon>
        <taxon>Ascomycota</taxon>
        <taxon>Pezizomycotina</taxon>
        <taxon>Dothideomycetes</taxon>
        <taxon>Dothideomycetidae</taxon>
        <taxon>Myriangiales</taxon>
        <taxon>Myriangiaceae</taxon>
        <taxon>Myriangium</taxon>
    </lineage>
</organism>
<dbReference type="PANTHER" id="PTHR39476">
    <property type="entry name" value="NADH:UBIQUINONE OXIDOREDUCTASE 6.6KD SUBUNIT"/>
    <property type="match status" value="1"/>
</dbReference>
<dbReference type="OrthoDB" id="15108at2759"/>
<evidence type="ECO:0000313" key="3">
    <source>
        <dbReference type="Proteomes" id="UP000799439"/>
    </source>
</evidence>
<feature type="transmembrane region" description="Helical" evidence="1">
    <location>
        <begin position="15"/>
        <end position="34"/>
    </location>
</feature>
<sequence>MYVKRHEYFRWNRKTAGLTVLYMAIIPGALYGLAKATEGKYEFRGKLRGDTIKEF</sequence>
<keyword evidence="1" id="KW-1133">Transmembrane helix</keyword>
<feature type="non-terminal residue" evidence="2">
    <location>
        <position position="1"/>
    </location>
</feature>
<evidence type="ECO:0008006" key="4">
    <source>
        <dbReference type="Google" id="ProtNLM"/>
    </source>
</evidence>
<keyword evidence="1" id="KW-0472">Membrane</keyword>
<dbReference type="EMBL" id="ML996093">
    <property type="protein sequence ID" value="KAF2148347.1"/>
    <property type="molecule type" value="Genomic_DNA"/>
</dbReference>
<reference evidence="2" key="1">
    <citation type="journal article" date="2020" name="Stud. Mycol.">
        <title>101 Dothideomycetes genomes: a test case for predicting lifestyles and emergence of pathogens.</title>
        <authorList>
            <person name="Haridas S."/>
            <person name="Albert R."/>
            <person name="Binder M."/>
            <person name="Bloem J."/>
            <person name="Labutti K."/>
            <person name="Salamov A."/>
            <person name="Andreopoulos B."/>
            <person name="Baker S."/>
            <person name="Barry K."/>
            <person name="Bills G."/>
            <person name="Bluhm B."/>
            <person name="Cannon C."/>
            <person name="Castanera R."/>
            <person name="Culley D."/>
            <person name="Daum C."/>
            <person name="Ezra D."/>
            <person name="Gonzalez J."/>
            <person name="Henrissat B."/>
            <person name="Kuo A."/>
            <person name="Liang C."/>
            <person name="Lipzen A."/>
            <person name="Lutzoni F."/>
            <person name="Magnuson J."/>
            <person name="Mondo S."/>
            <person name="Nolan M."/>
            <person name="Ohm R."/>
            <person name="Pangilinan J."/>
            <person name="Park H.-J."/>
            <person name="Ramirez L."/>
            <person name="Alfaro M."/>
            <person name="Sun H."/>
            <person name="Tritt A."/>
            <person name="Yoshinaga Y."/>
            <person name="Zwiers L.-H."/>
            <person name="Turgeon B."/>
            <person name="Goodwin S."/>
            <person name="Spatafora J."/>
            <person name="Crous P."/>
            <person name="Grigoriev I."/>
        </authorList>
    </citation>
    <scope>NUCLEOTIDE SEQUENCE</scope>
    <source>
        <strain evidence="2">CBS 260.36</strain>
    </source>
</reference>
<evidence type="ECO:0000313" key="2">
    <source>
        <dbReference type="EMBL" id="KAF2148347.1"/>
    </source>
</evidence>
<keyword evidence="3" id="KW-1185">Reference proteome</keyword>
<evidence type="ECO:0000256" key="1">
    <source>
        <dbReference type="SAM" id="Phobius"/>
    </source>
</evidence>
<dbReference type="PANTHER" id="PTHR39476:SF1">
    <property type="entry name" value="NADH DEHYDROGENASE [UBIQUINONE] 1 BETA SUBCOMPLEX SUBUNIT 4"/>
    <property type="match status" value="1"/>
</dbReference>